<dbReference type="AlphaFoldDB" id="A0A0U5AGH6"/>
<accession>A0A0U5AGH6</accession>
<reference evidence="4" key="2">
    <citation type="journal article" date="2016" name="Int. J. Syst. Evol. Microbiol.">
        <title>Caldimicrobium thiodismutans sp. nov., a sulfur-disproportionating bacterium isolated from a hot spring.</title>
        <authorList>
            <person name="Kojima H."/>
            <person name="Umezawa K."/>
            <person name="Fukui M."/>
        </authorList>
    </citation>
    <scope>NUCLEOTIDE SEQUENCE [LARGE SCALE GENOMIC DNA]</scope>
    <source>
        <strain evidence="4">TF1</strain>
    </source>
</reference>
<reference evidence="3 4" key="1">
    <citation type="journal article" date="2016" name="Int. J. Syst. Evol. Microbiol.">
        <title>Caldimicrobium thiodismutans sp. nov., a sulfur-disproportionating bacterium isolated from a hot spring, and emended description of the genus Caldimicrobium.</title>
        <authorList>
            <person name="Kojima H."/>
            <person name="Umezawa K."/>
            <person name="Fukui M."/>
        </authorList>
    </citation>
    <scope>NUCLEOTIDE SEQUENCE [LARGE SCALE GENOMIC DNA]</scope>
    <source>
        <strain evidence="3 4">TF1</strain>
    </source>
</reference>
<dbReference type="InterPro" id="IPR026870">
    <property type="entry name" value="Zinc_ribbon_dom"/>
</dbReference>
<dbReference type="Pfam" id="PF13240">
    <property type="entry name" value="Zn_Ribbon_1"/>
    <property type="match status" value="1"/>
</dbReference>
<protein>
    <recommendedName>
        <fullName evidence="2">Zinc-ribbon domain-containing protein</fullName>
    </recommendedName>
</protein>
<proteinExistence type="predicted"/>
<keyword evidence="1" id="KW-0812">Transmembrane</keyword>
<keyword evidence="1" id="KW-1133">Transmembrane helix</keyword>
<name>A0A0U5AGH6_9BACT</name>
<dbReference type="EMBL" id="AP014945">
    <property type="protein sequence ID" value="BAU23100.1"/>
    <property type="molecule type" value="Genomic_DNA"/>
</dbReference>
<organism evidence="3 4">
    <name type="scientific">Caldimicrobium thiodismutans</name>
    <dbReference type="NCBI Taxonomy" id="1653476"/>
    <lineage>
        <taxon>Bacteria</taxon>
        <taxon>Pseudomonadati</taxon>
        <taxon>Thermodesulfobacteriota</taxon>
        <taxon>Thermodesulfobacteria</taxon>
        <taxon>Thermodesulfobacteriales</taxon>
        <taxon>Thermodesulfobacteriaceae</taxon>
        <taxon>Caldimicrobium</taxon>
    </lineage>
</organism>
<dbReference type="Proteomes" id="UP000068196">
    <property type="component" value="Chromosome"/>
</dbReference>
<feature type="transmembrane region" description="Helical" evidence="1">
    <location>
        <begin position="71"/>
        <end position="90"/>
    </location>
</feature>
<evidence type="ECO:0000259" key="2">
    <source>
        <dbReference type="Pfam" id="PF13240"/>
    </source>
</evidence>
<sequence>MRKVSGGLLGIVLLCFFLPWITVSCNNNKIYSFSGINLVMGKKIQSPDDLFGPSKNLNKKESAKEKIVREWKAIIAFLAGIAGILTCFLIKANRVQGILTAVFGFLGGIFLFLLKNKFDSEMNEIITKSAGMINVEYHFGFWVSLLLFFVVGILNLLSFTNVFDRLLPGKVFNNLPASPRCSKCGAEVSPDDKVCSKCGHSLKEET</sequence>
<feature type="transmembrane region" description="Helical" evidence="1">
    <location>
        <begin position="139"/>
        <end position="157"/>
    </location>
</feature>
<dbReference type="STRING" id="1653476.THC_0708"/>
<keyword evidence="4" id="KW-1185">Reference proteome</keyword>
<evidence type="ECO:0000256" key="1">
    <source>
        <dbReference type="SAM" id="Phobius"/>
    </source>
</evidence>
<dbReference type="PROSITE" id="PS51257">
    <property type="entry name" value="PROKAR_LIPOPROTEIN"/>
    <property type="match status" value="1"/>
</dbReference>
<keyword evidence="1" id="KW-0472">Membrane</keyword>
<evidence type="ECO:0000313" key="4">
    <source>
        <dbReference type="Proteomes" id="UP000068196"/>
    </source>
</evidence>
<evidence type="ECO:0000313" key="3">
    <source>
        <dbReference type="EMBL" id="BAU23100.1"/>
    </source>
</evidence>
<feature type="transmembrane region" description="Helical" evidence="1">
    <location>
        <begin position="97"/>
        <end position="114"/>
    </location>
</feature>
<dbReference type="OrthoDB" id="9816570at2"/>
<feature type="domain" description="Zinc-ribbon" evidence="2">
    <location>
        <begin position="181"/>
        <end position="202"/>
    </location>
</feature>
<dbReference type="KEGG" id="cthi:THC_0708"/>
<dbReference type="RefSeq" id="WP_068513415.1">
    <property type="nucleotide sequence ID" value="NZ_AP014945.1"/>
</dbReference>
<gene>
    <name evidence="3" type="ORF">THC_0708</name>
</gene>